<dbReference type="PROSITE" id="PS52016">
    <property type="entry name" value="TONB_DEPENDENT_REC_3"/>
    <property type="match status" value="1"/>
</dbReference>
<evidence type="ECO:0000313" key="4">
    <source>
        <dbReference type="Proteomes" id="UP000266118"/>
    </source>
</evidence>
<dbReference type="InterPro" id="IPR039426">
    <property type="entry name" value="TonB-dep_rcpt-like"/>
</dbReference>
<dbReference type="AlphaFoldDB" id="A0A386HQ22"/>
<dbReference type="SUPFAM" id="SSF49464">
    <property type="entry name" value="Carboxypeptidase regulatory domain-like"/>
    <property type="match status" value="1"/>
</dbReference>
<dbReference type="GO" id="GO:0009279">
    <property type="term" value="C:cell outer membrane"/>
    <property type="evidence" value="ECO:0007669"/>
    <property type="project" value="UniProtKB-SubCell"/>
</dbReference>
<dbReference type="InterPro" id="IPR023996">
    <property type="entry name" value="TonB-dep_OMP_SusC/RagA"/>
</dbReference>
<dbReference type="GO" id="GO:0015344">
    <property type="term" value="F:siderophore uptake transmembrane transporter activity"/>
    <property type="evidence" value="ECO:0007669"/>
    <property type="project" value="TreeGrafter"/>
</dbReference>
<evidence type="ECO:0000313" key="3">
    <source>
        <dbReference type="EMBL" id="AYD47666.1"/>
    </source>
</evidence>
<reference evidence="3 4" key="1">
    <citation type="submission" date="2018-09" db="EMBL/GenBank/DDBJ databases">
        <title>Arachidicoccus sp. nov., a bacterium isolated from soil.</title>
        <authorList>
            <person name="Weon H.-Y."/>
            <person name="Kwon S.-W."/>
            <person name="Lee S.A."/>
        </authorList>
    </citation>
    <scope>NUCLEOTIDE SEQUENCE [LARGE SCALE GENOMIC DNA]</scope>
    <source>
        <strain evidence="3 4">KIS59-12</strain>
    </source>
</reference>
<keyword evidence="1" id="KW-0813">Transport</keyword>
<dbReference type="PANTHER" id="PTHR30069">
    <property type="entry name" value="TONB-DEPENDENT OUTER MEMBRANE RECEPTOR"/>
    <property type="match status" value="1"/>
</dbReference>
<accession>A0A386HQ22</accession>
<proteinExistence type="inferred from homology"/>
<protein>
    <submittedName>
        <fullName evidence="3">SusC/RagA family TonB-linked outer membrane protein</fullName>
    </submittedName>
</protein>
<name>A0A386HQ22_9BACT</name>
<dbReference type="InterPro" id="IPR037066">
    <property type="entry name" value="Plug_dom_sf"/>
</dbReference>
<dbReference type="PROSITE" id="PS51257">
    <property type="entry name" value="PROKAR_LIPOPROTEIN"/>
    <property type="match status" value="1"/>
</dbReference>
<dbReference type="KEGG" id="ark:D6B99_08660"/>
<dbReference type="Gene3D" id="2.170.130.10">
    <property type="entry name" value="TonB-dependent receptor, plug domain"/>
    <property type="match status" value="1"/>
</dbReference>
<keyword evidence="1" id="KW-0998">Cell outer membrane</keyword>
<dbReference type="PANTHER" id="PTHR30069:SF37">
    <property type="entry name" value="FERRIC VIBRIOBACTIN RECEPTOR VIUA"/>
    <property type="match status" value="1"/>
</dbReference>
<dbReference type="InterPro" id="IPR012910">
    <property type="entry name" value="Plug_dom"/>
</dbReference>
<dbReference type="Pfam" id="PF07715">
    <property type="entry name" value="Plug"/>
    <property type="match status" value="1"/>
</dbReference>
<dbReference type="Gene3D" id="2.60.40.1120">
    <property type="entry name" value="Carboxypeptidase-like, regulatory domain"/>
    <property type="match status" value="1"/>
</dbReference>
<organism evidence="3 4">
    <name type="scientific">Arachidicoccus soli</name>
    <dbReference type="NCBI Taxonomy" id="2341117"/>
    <lineage>
        <taxon>Bacteria</taxon>
        <taxon>Pseudomonadati</taxon>
        <taxon>Bacteroidota</taxon>
        <taxon>Chitinophagia</taxon>
        <taxon>Chitinophagales</taxon>
        <taxon>Chitinophagaceae</taxon>
        <taxon>Arachidicoccus</taxon>
    </lineage>
</organism>
<comment type="subcellular location">
    <subcellularLocation>
        <location evidence="1">Cell outer membrane</location>
        <topology evidence="1">Multi-pass membrane protein</topology>
    </subcellularLocation>
</comment>
<evidence type="ECO:0000259" key="2">
    <source>
        <dbReference type="Pfam" id="PF07715"/>
    </source>
</evidence>
<gene>
    <name evidence="3" type="ORF">D6B99_08660</name>
</gene>
<dbReference type="NCBIfam" id="TIGR04057">
    <property type="entry name" value="SusC_RagA_signa"/>
    <property type="match status" value="1"/>
</dbReference>
<dbReference type="EMBL" id="CP032489">
    <property type="protein sequence ID" value="AYD47666.1"/>
    <property type="molecule type" value="Genomic_DNA"/>
</dbReference>
<sequence>MKREKLIIKIKNGIMRIKLLQKISGGLLLVLLSCSSLLAQEKEINGVVVDQTTGQGLSGAVVSIKGEPSNVSADVLGKFKIRVTPADSILVVSYIGYKRTQVNIAGQDYVTIKMNSESQDLSDVVVVGYGQQKKIALTGSVSTVDMKKIEDFPSLNLASSLVGQVNGLSINTATQRPGGAVGLTIRNPQNLSKNGNGSGTLYIIDDVVRTASDFNLLDPNEIESISVLKDAEAAIYGIDGANGAIVVRTKKGEIGKPKFSVSGSFGTANATQLPKMLTGLQLATWNNDYNQTANNYTIDSAGYIGGSVTKKLAAWYTPDELAYFANPANNTDYLAQAFKPANVERISMNVSGGTNKVRYFIGGDYVNQNSNFSGVNSYKVGLRANVEANLARGLMVSLNLSNTMSYSRNFWYKTSGTTESLDQDVTSLAEVAPWQKYFIDGNPVLLNTSYNGNTDIDNVNVFLFENSNNYTKSLNYVMNALGKISYEIPGIKGLTAAVSFNENVNFGFPKQYGTSFNYYQYSGLGENNHIPGGTILKEVNIKNGDRVRITPNYATVYQLDGTLTYHKTFGKNHLNLLGIYEQTEQYNEGVNAEADGVIITGLDNQNFTIGTQSSNQASSIAESGKLSYIGRANYDYDNTYLLEAVFRRDGSTSLPPANRYGNFGSVSAGWVLSNEHFIKDHFSFFDLLKLRASLGFTGSDNTVPYGYAQAYQYGTGSGGGAVFNEGERGLGIKATNIPNPYATWDHQTKTDYGLDMAFLHNRLSFTGDYYWNHNYDLLTGLSSSVPATIGLTTPNENYGIINAFGYELSVGWHDNIDKDWSYNVTSFFSWMDDKNIREDLATGLIGTIQDHQGKSDDQGVFGYDYVGMFRTQAQVDAFMTAHPGYTIFGQTPEVGMLNYKDLNGDNQITADGNDQEYLSHKASNHNNLGFNFGVTFKSLSINVVSGMSWGGQAVIPGNEITSSVAKDITQNRPAFWADHWTPDNTNAKYPAPYWMSDYNVTSNFWFVSAFSAQIQNVNISYTIPQKWSSRAGIASARFYAVCTNALNLFNPYPDNYRDPNTGILQYPNLRTFSFGLNIGL</sequence>
<keyword evidence="1" id="KW-1134">Transmembrane beta strand</keyword>
<dbReference type="InterPro" id="IPR008969">
    <property type="entry name" value="CarboxyPept-like_regulatory"/>
</dbReference>
<dbReference type="InterPro" id="IPR023997">
    <property type="entry name" value="TonB-dep_OMP_SusC/RagA_CS"/>
</dbReference>
<keyword evidence="1" id="KW-0812">Transmembrane</keyword>
<keyword evidence="4" id="KW-1185">Reference proteome</keyword>
<dbReference type="Pfam" id="PF13715">
    <property type="entry name" value="CarbopepD_reg_2"/>
    <property type="match status" value="1"/>
</dbReference>
<dbReference type="NCBIfam" id="TIGR04056">
    <property type="entry name" value="OMP_RagA_SusC"/>
    <property type="match status" value="1"/>
</dbReference>
<keyword evidence="1" id="KW-0472">Membrane</keyword>
<dbReference type="Proteomes" id="UP000266118">
    <property type="component" value="Chromosome"/>
</dbReference>
<evidence type="ECO:0000256" key="1">
    <source>
        <dbReference type="PROSITE-ProRule" id="PRU01360"/>
    </source>
</evidence>
<dbReference type="GO" id="GO:0044718">
    <property type="term" value="P:siderophore transmembrane transport"/>
    <property type="evidence" value="ECO:0007669"/>
    <property type="project" value="TreeGrafter"/>
</dbReference>
<dbReference type="SUPFAM" id="SSF56935">
    <property type="entry name" value="Porins"/>
    <property type="match status" value="1"/>
</dbReference>
<feature type="domain" description="TonB-dependent receptor plug" evidence="2">
    <location>
        <begin position="134"/>
        <end position="244"/>
    </location>
</feature>
<comment type="similarity">
    <text evidence="1">Belongs to the TonB-dependent receptor family.</text>
</comment>
<dbReference type="OrthoDB" id="601301at2"/>